<reference evidence="1 2" key="1">
    <citation type="journal article" date="2020" name="Int. J. Syst. Evol. Microbiol.">
        <title>Reclassification of Streptomyces castelarensis and Streptomyces sporoclivatus as later heterotypic synonyms of Streptomyces antimycoticus.</title>
        <authorList>
            <person name="Komaki H."/>
            <person name="Tamura T."/>
        </authorList>
    </citation>
    <scope>NUCLEOTIDE SEQUENCE [LARGE SCALE GENOMIC DNA]</scope>
    <source>
        <strain evidence="1 2">NBRC 100767</strain>
    </source>
</reference>
<evidence type="ECO:0000313" key="2">
    <source>
        <dbReference type="Proteomes" id="UP000463951"/>
    </source>
</evidence>
<dbReference type="AlphaFoldDB" id="A0A499UVK0"/>
<gene>
    <name evidence="1" type="ORF">SSPO_035370</name>
</gene>
<name>A0A499UVK0_9ACTN</name>
<evidence type="ECO:0000313" key="1">
    <source>
        <dbReference type="EMBL" id="BBJ40819.1"/>
    </source>
</evidence>
<protein>
    <submittedName>
        <fullName evidence="1">Uncharacterized protein</fullName>
    </submittedName>
</protein>
<sequence>MAHLAYGRLAALQHSGDLLEREAEDLLEYEDRPLQRRESLEDDEQGERDRLGQLHLLARVGLGDQRFGQPGADVLLAGGGGGREPVEREVGDRTGQIAHRVVHRGGHLTAAQPGVLHHVLGVGDAAEHAVGDAEQHPPVAFEGGRVDHVRDGTSQASEKPWLVRPKALLMRDR</sequence>
<dbReference type="Proteomes" id="UP000463951">
    <property type="component" value="Chromosome"/>
</dbReference>
<proteinExistence type="predicted"/>
<organism evidence="1 2">
    <name type="scientific">Streptomyces antimycoticus</name>
    <dbReference type="NCBI Taxonomy" id="68175"/>
    <lineage>
        <taxon>Bacteria</taxon>
        <taxon>Bacillati</taxon>
        <taxon>Actinomycetota</taxon>
        <taxon>Actinomycetes</taxon>
        <taxon>Kitasatosporales</taxon>
        <taxon>Streptomycetaceae</taxon>
        <taxon>Streptomyces</taxon>
        <taxon>Streptomyces violaceusniger group</taxon>
    </lineage>
</organism>
<accession>A0A499UVK0</accession>
<dbReference type="EMBL" id="AP019620">
    <property type="protein sequence ID" value="BBJ40819.1"/>
    <property type="molecule type" value="Genomic_DNA"/>
</dbReference>